<gene>
    <name evidence="2" type="ORF">M972_112276</name>
</gene>
<dbReference type="GeneID" id="35802977"/>
<protein>
    <submittedName>
        <fullName evidence="2">Uncharacterized protein DUF3298</fullName>
    </submittedName>
</protein>
<reference evidence="2 3" key="1">
    <citation type="submission" date="2017-09" db="EMBL/GenBank/DDBJ databases">
        <title>Evaluation of Pacific Biosciences Sequencing Technology to Finishing C. thermocellum Genome Sequences.</title>
        <authorList>
            <person name="Brown S."/>
        </authorList>
    </citation>
    <scope>NUCLEOTIDE SEQUENCE [LARGE SCALE GENOMIC DNA]</scope>
    <source>
        <strain evidence="2 3">AD2</strain>
    </source>
</reference>
<dbReference type="InterPro" id="IPR021729">
    <property type="entry name" value="DUF3298"/>
</dbReference>
<dbReference type="Proteomes" id="UP000223596">
    <property type="component" value="Unassembled WGS sequence"/>
</dbReference>
<feature type="domain" description="DUF3298" evidence="1">
    <location>
        <begin position="123"/>
        <end position="192"/>
    </location>
</feature>
<dbReference type="EMBL" id="PDBW01000001">
    <property type="protein sequence ID" value="PFH03465.1"/>
    <property type="molecule type" value="Genomic_DNA"/>
</dbReference>
<dbReference type="InterPro" id="IPR037126">
    <property type="entry name" value="PdaC/RsiV-like_sf"/>
</dbReference>
<evidence type="ECO:0000259" key="1">
    <source>
        <dbReference type="Pfam" id="PF11738"/>
    </source>
</evidence>
<proteinExistence type="predicted"/>
<accession>A0AB36TJZ3</accession>
<comment type="caution">
    <text evidence="2">The sequence shown here is derived from an EMBL/GenBank/DDBJ whole genome shotgun (WGS) entry which is preliminary data.</text>
</comment>
<dbReference type="RefSeq" id="WP_003511996.1">
    <property type="nucleotide sequence ID" value="NZ_CP013828.1"/>
</dbReference>
<organism evidence="2 3">
    <name type="scientific">Acetivibrio thermocellus AD2</name>
    <dbReference type="NCBI Taxonomy" id="1138384"/>
    <lineage>
        <taxon>Bacteria</taxon>
        <taxon>Bacillati</taxon>
        <taxon>Bacillota</taxon>
        <taxon>Clostridia</taxon>
        <taxon>Eubacteriales</taxon>
        <taxon>Oscillospiraceae</taxon>
        <taxon>Acetivibrio</taxon>
    </lineage>
</organism>
<dbReference type="AlphaFoldDB" id="A0AB36TJZ3"/>
<dbReference type="Gene3D" id="3.90.640.20">
    <property type="entry name" value="Heat-shock cognate protein, ATPase"/>
    <property type="match status" value="1"/>
</dbReference>
<name>A0AB36TJZ3_ACETH</name>
<dbReference type="Pfam" id="PF11738">
    <property type="entry name" value="DUF3298"/>
    <property type="match status" value="1"/>
</dbReference>
<dbReference type="Gene3D" id="3.30.565.40">
    <property type="entry name" value="Fervidobacterium nodosum Rt17-B1 like"/>
    <property type="match status" value="1"/>
</dbReference>
<evidence type="ECO:0000313" key="3">
    <source>
        <dbReference type="Proteomes" id="UP000223596"/>
    </source>
</evidence>
<sequence length="210" mass="24129">MNNIQNPVYIFTRRIVSPFQDLIIDYPFATGFKTLNIQNIINSRIIKTVNELIYEQTGKLLEQGYKSPQMTVQGWYEIKTNEKGVLSLSIGNYTIAYPAAHGLTIIKSLTFDISTGKEYRLEELFKPGSDYVGTLSKIIERQIKEREIPILGEFKGIRPNQDYYIADKALVIYFQLYEITPYAFGFPMFPISVYEIQDIIREGSPLAAML</sequence>
<evidence type="ECO:0000313" key="2">
    <source>
        <dbReference type="EMBL" id="PFH03465.1"/>
    </source>
</evidence>